<gene>
    <name evidence="5" type="primary">LOC101720341</name>
</gene>
<dbReference type="AlphaFoldDB" id="A0AAX6QKP0"/>
<dbReference type="InterPro" id="IPR031379">
    <property type="entry name" value="CLLAC"/>
</dbReference>
<dbReference type="GO" id="GO:0005794">
    <property type="term" value="C:Golgi apparatus"/>
    <property type="evidence" value="ECO:0007669"/>
    <property type="project" value="TreeGrafter"/>
</dbReference>
<feature type="domain" description="CLLAC-motif containing" evidence="3">
    <location>
        <begin position="95"/>
        <end position="123"/>
    </location>
</feature>
<feature type="transmembrane region" description="Helical" evidence="2">
    <location>
        <begin position="101"/>
        <end position="124"/>
    </location>
</feature>
<keyword evidence="2" id="KW-1133">Transmembrane helix</keyword>
<dbReference type="GO" id="GO:0005886">
    <property type="term" value="C:plasma membrane"/>
    <property type="evidence" value="ECO:0007669"/>
    <property type="project" value="TreeGrafter"/>
</dbReference>
<keyword evidence="4" id="KW-1185">Reference proteome</keyword>
<dbReference type="KEGG" id="hgl:101720341"/>
<feature type="region of interest" description="Disordered" evidence="1">
    <location>
        <begin position="1"/>
        <end position="23"/>
    </location>
</feature>
<protein>
    <submittedName>
        <fullName evidence="5">Dynactin-associated protein-like</fullName>
    </submittedName>
</protein>
<reference evidence="5" key="1">
    <citation type="submission" date="2025-08" db="UniProtKB">
        <authorList>
            <consortium name="RefSeq"/>
        </authorList>
    </citation>
    <scope>IDENTIFICATION</scope>
</reference>
<dbReference type="InterPro" id="IPR053297">
    <property type="entry name" value="Dynactin-associated"/>
</dbReference>
<keyword evidence="2" id="KW-0472">Membrane</keyword>
<dbReference type="PANTHER" id="PTHR35349:SF7">
    <property type="entry name" value="DYNACTIN-ASSOCIATED PROTEIN"/>
    <property type="match status" value="1"/>
</dbReference>
<evidence type="ECO:0000313" key="5">
    <source>
        <dbReference type="RefSeq" id="XP_004875551.2"/>
    </source>
</evidence>
<dbReference type="PANTHER" id="PTHR35349">
    <property type="entry name" value="DYNACTIN-ASSOCIATED PROTEIN"/>
    <property type="match status" value="1"/>
</dbReference>
<accession>A0AAX6QKP0</accession>
<feature type="compositionally biased region" description="Polar residues" evidence="1">
    <location>
        <begin position="1"/>
        <end position="17"/>
    </location>
</feature>
<evidence type="ECO:0000313" key="4">
    <source>
        <dbReference type="Proteomes" id="UP000694906"/>
    </source>
</evidence>
<keyword evidence="2" id="KW-0812">Transmembrane</keyword>
<evidence type="ECO:0000256" key="2">
    <source>
        <dbReference type="SAM" id="Phobius"/>
    </source>
</evidence>
<evidence type="ECO:0000256" key="1">
    <source>
        <dbReference type="SAM" id="MobiDB-lite"/>
    </source>
</evidence>
<dbReference type="Pfam" id="PF15675">
    <property type="entry name" value="CLLAC"/>
    <property type="match status" value="1"/>
</dbReference>
<dbReference type="RefSeq" id="XP_004875551.2">
    <property type="nucleotide sequence ID" value="XM_004875494.2"/>
</dbReference>
<dbReference type="GeneID" id="101720341"/>
<dbReference type="Proteomes" id="UP000694906">
    <property type="component" value="Unplaced"/>
</dbReference>
<organism evidence="4 5">
    <name type="scientific">Heterocephalus glaber</name>
    <name type="common">Naked mole rat</name>
    <dbReference type="NCBI Taxonomy" id="10181"/>
    <lineage>
        <taxon>Eukaryota</taxon>
        <taxon>Metazoa</taxon>
        <taxon>Chordata</taxon>
        <taxon>Craniata</taxon>
        <taxon>Vertebrata</taxon>
        <taxon>Euteleostomi</taxon>
        <taxon>Mammalia</taxon>
        <taxon>Eutheria</taxon>
        <taxon>Euarchontoglires</taxon>
        <taxon>Glires</taxon>
        <taxon>Rodentia</taxon>
        <taxon>Hystricomorpha</taxon>
        <taxon>Bathyergidae</taxon>
        <taxon>Heterocephalus</taxon>
    </lineage>
</organism>
<feature type="non-terminal residue" evidence="5">
    <location>
        <position position="236"/>
    </location>
</feature>
<proteinExistence type="predicted"/>
<evidence type="ECO:0000259" key="3">
    <source>
        <dbReference type="Pfam" id="PF15675"/>
    </source>
</evidence>
<sequence length="236" mass="24790">MKSMKNVSGVKSDTGSSRMDRKRGKYAVNIEHSGKQLPFLSPTNCEAHNSECQFSTSAGPTGTNLTELCTDSGPVGHSEFPNQEFPQVAQHFISDWSVWKMFLVCLSAGVITAAIGVLIVSLVANVKNNDVIVIKLPQSQGIPSTTQTTSSTSSKPTFTTTIIDSTTTSTSIPLIITTTTASSSTARWSTNTITSASTEIAKTSAITSNGATTATNSGSSTESISTMATTITFTEL</sequence>
<name>A0AAX6QKP0_HETGA</name>